<dbReference type="InterPro" id="IPR038592">
    <property type="entry name" value="CheD-like_sf"/>
</dbReference>
<dbReference type="EC" id="3.5.1.44" evidence="3"/>
<keyword evidence="5" id="KW-1185">Reference proteome</keyword>
<keyword evidence="1 3" id="KW-0145">Chemotaxis</keyword>
<comment type="function">
    <text evidence="3">Probably deamidates glutamine residues to glutamate on methyl-accepting chemotaxis receptors (MCPs), playing an important role in chemotaxis.</text>
</comment>
<dbReference type="CDD" id="cd16352">
    <property type="entry name" value="CheD"/>
    <property type="match status" value="1"/>
</dbReference>
<dbReference type="GO" id="GO:0050568">
    <property type="term" value="F:protein-glutamine glutaminase activity"/>
    <property type="evidence" value="ECO:0007669"/>
    <property type="project" value="UniProtKB-UniRule"/>
</dbReference>
<dbReference type="PROSITE" id="PS51257">
    <property type="entry name" value="PROKAR_LIPOPROTEIN"/>
    <property type="match status" value="1"/>
</dbReference>
<proteinExistence type="inferred from homology"/>
<evidence type="ECO:0000256" key="1">
    <source>
        <dbReference type="ARBA" id="ARBA00022500"/>
    </source>
</evidence>
<dbReference type="Gene3D" id="3.30.1330.200">
    <property type="match status" value="1"/>
</dbReference>
<dbReference type="Pfam" id="PF03975">
    <property type="entry name" value="CheD"/>
    <property type="match status" value="1"/>
</dbReference>
<dbReference type="PANTHER" id="PTHR35147">
    <property type="entry name" value="CHEMORECEPTOR GLUTAMINE DEAMIDASE CHED-RELATED"/>
    <property type="match status" value="1"/>
</dbReference>
<dbReference type="HAMAP" id="MF_01440">
    <property type="entry name" value="CheD"/>
    <property type="match status" value="1"/>
</dbReference>
<dbReference type="Proteomes" id="UP000317730">
    <property type="component" value="Unassembled WGS sequence"/>
</dbReference>
<comment type="catalytic activity">
    <reaction evidence="3">
        <text>L-glutaminyl-[protein] + H2O = L-glutamyl-[protein] + NH4(+)</text>
        <dbReference type="Rhea" id="RHEA:16441"/>
        <dbReference type="Rhea" id="RHEA-COMP:10207"/>
        <dbReference type="Rhea" id="RHEA-COMP:10208"/>
        <dbReference type="ChEBI" id="CHEBI:15377"/>
        <dbReference type="ChEBI" id="CHEBI:28938"/>
        <dbReference type="ChEBI" id="CHEBI:29973"/>
        <dbReference type="ChEBI" id="CHEBI:30011"/>
        <dbReference type="EC" id="3.5.1.44"/>
    </reaction>
</comment>
<gene>
    <name evidence="3 4" type="primary">cheD</name>
    <name evidence="4" type="ORF">APE01nite_16840</name>
</gene>
<protein>
    <recommendedName>
        <fullName evidence="3">Probable chemoreceptor glutamine deamidase CheD</fullName>
        <ecNumber evidence="3">3.5.1.44</ecNumber>
    </recommendedName>
</protein>
<name>A0A4Y3TXM6_9PROT</name>
<dbReference type="EMBL" id="BJMV01000008">
    <property type="protein sequence ID" value="GEB85887.1"/>
    <property type="molecule type" value="Genomic_DNA"/>
</dbReference>
<dbReference type="PANTHER" id="PTHR35147:SF2">
    <property type="entry name" value="CHEMORECEPTOR GLUTAMINE DEAMIDASE CHED-RELATED"/>
    <property type="match status" value="1"/>
</dbReference>
<comment type="caution">
    <text evidence="4">The sequence shown here is derived from an EMBL/GenBank/DDBJ whole genome shotgun (WGS) entry which is preliminary data.</text>
</comment>
<evidence type="ECO:0000313" key="4">
    <source>
        <dbReference type="EMBL" id="GEB85887.1"/>
    </source>
</evidence>
<dbReference type="AlphaFoldDB" id="A0A4Y3TXM6"/>
<evidence type="ECO:0000256" key="2">
    <source>
        <dbReference type="ARBA" id="ARBA00022801"/>
    </source>
</evidence>
<comment type="similarity">
    <text evidence="3">Belongs to the CheD family.</text>
</comment>
<evidence type="ECO:0000256" key="3">
    <source>
        <dbReference type="HAMAP-Rule" id="MF_01440"/>
    </source>
</evidence>
<keyword evidence="4" id="KW-0675">Receptor</keyword>
<keyword evidence="2 3" id="KW-0378">Hydrolase</keyword>
<reference evidence="4 5" key="1">
    <citation type="submission" date="2019-06" db="EMBL/GenBank/DDBJ databases">
        <title>Whole genome shotgun sequence of Acetobacter peroxydans NBRC 13755.</title>
        <authorList>
            <person name="Hosoyama A."/>
            <person name="Uohara A."/>
            <person name="Ohji S."/>
            <person name="Ichikawa N."/>
        </authorList>
    </citation>
    <scope>NUCLEOTIDE SEQUENCE [LARGE SCALE GENOMIC DNA]</scope>
    <source>
        <strain evidence="4 5">NBRC 13755</strain>
    </source>
</reference>
<dbReference type="SUPFAM" id="SSF64438">
    <property type="entry name" value="CNF1/YfiH-like putative cysteine hydrolases"/>
    <property type="match status" value="1"/>
</dbReference>
<dbReference type="InterPro" id="IPR005659">
    <property type="entry name" value="Chemorcpt_Glu_NH3ase_CheD"/>
</dbReference>
<dbReference type="InterPro" id="IPR011324">
    <property type="entry name" value="Cytotoxic_necrot_fac-like_cat"/>
</dbReference>
<sequence>MRHIEGATTVIQGEVVISDNPSSVLVTLLGSCISVCMFDLGAQVGGMNHFLLPGGGGGHDSMALRFGVNSMEMLINGILKAGGSRNRLACKVFGGAAVVPSLGRVGHENCSFVKKYLADEGIDCVSHSLGGVLARRVRFWPTTGRAQQSLVQDTQAIGRQEEAYNKRETEAGHKWAKKAISEVELF</sequence>
<dbReference type="RefSeq" id="WP_244926291.1">
    <property type="nucleotide sequence ID" value="NZ_BAPL01000030.1"/>
</dbReference>
<accession>A0A4Y3TXM6</accession>
<organism evidence="4 5">
    <name type="scientific">Acetobacter peroxydans</name>
    <dbReference type="NCBI Taxonomy" id="104098"/>
    <lineage>
        <taxon>Bacteria</taxon>
        <taxon>Pseudomonadati</taxon>
        <taxon>Pseudomonadota</taxon>
        <taxon>Alphaproteobacteria</taxon>
        <taxon>Acetobacterales</taxon>
        <taxon>Acetobacteraceae</taxon>
        <taxon>Acetobacter</taxon>
    </lineage>
</organism>
<dbReference type="GO" id="GO:0006935">
    <property type="term" value="P:chemotaxis"/>
    <property type="evidence" value="ECO:0007669"/>
    <property type="project" value="UniProtKB-UniRule"/>
</dbReference>
<evidence type="ECO:0000313" key="5">
    <source>
        <dbReference type="Proteomes" id="UP000317730"/>
    </source>
</evidence>